<name>A0AAV4N8W0_CAEEX</name>
<keyword evidence="1" id="KW-0472">Membrane</keyword>
<feature type="transmembrane region" description="Helical" evidence="1">
    <location>
        <begin position="49"/>
        <end position="71"/>
    </location>
</feature>
<gene>
    <name evidence="2" type="ORF">CEXT_475711</name>
</gene>
<protein>
    <submittedName>
        <fullName evidence="2">Uncharacterized protein</fullName>
    </submittedName>
</protein>
<dbReference type="EMBL" id="BPLR01003107">
    <property type="protein sequence ID" value="GIX81234.1"/>
    <property type="molecule type" value="Genomic_DNA"/>
</dbReference>
<dbReference type="AlphaFoldDB" id="A0AAV4N8W0"/>
<accession>A0AAV4N8W0</accession>
<organism evidence="2 3">
    <name type="scientific">Caerostris extrusa</name>
    <name type="common">Bark spider</name>
    <name type="synonym">Caerostris bankana</name>
    <dbReference type="NCBI Taxonomy" id="172846"/>
    <lineage>
        <taxon>Eukaryota</taxon>
        <taxon>Metazoa</taxon>
        <taxon>Ecdysozoa</taxon>
        <taxon>Arthropoda</taxon>
        <taxon>Chelicerata</taxon>
        <taxon>Arachnida</taxon>
        <taxon>Araneae</taxon>
        <taxon>Araneomorphae</taxon>
        <taxon>Entelegynae</taxon>
        <taxon>Araneoidea</taxon>
        <taxon>Araneidae</taxon>
        <taxon>Caerostris</taxon>
    </lineage>
</organism>
<keyword evidence="1" id="KW-0812">Transmembrane</keyword>
<comment type="caution">
    <text evidence="2">The sequence shown here is derived from an EMBL/GenBank/DDBJ whole genome shotgun (WGS) entry which is preliminary data.</text>
</comment>
<proteinExistence type="predicted"/>
<reference evidence="2 3" key="1">
    <citation type="submission" date="2021-06" db="EMBL/GenBank/DDBJ databases">
        <title>Caerostris extrusa draft genome.</title>
        <authorList>
            <person name="Kono N."/>
            <person name="Arakawa K."/>
        </authorList>
    </citation>
    <scope>NUCLEOTIDE SEQUENCE [LARGE SCALE GENOMIC DNA]</scope>
</reference>
<evidence type="ECO:0000313" key="3">
    <source>
        <dbReference type="Proteomes" id="UP001054945"/>
    </source>
</evidence>
<evidence type="ECO:0000256" key="1">
    <source>
        <dbReference type="SAM" id="Phobius"/>
    </source>
</evidence>
<feature type="transmembrane region" description="Helical" evidence="1">
    <location>
        <begin position="77"/>
        <end position="96"/>
    </location>
</feature>
<evidence type="ECO:0000313" key="2">
    <source>
        <dbReference type="EMBL" id="GIX81234.1"/>
    </source>
</evidence>
<sequence length="113" mass="13047">MCYNFHPSPRCSPISLLPLKVAVVSLAWCPGTNAACWTLRGTLNETVSAFIRVLPLYVLTYLPSFFFFYLLLHITGYIYNSPTIFVLLHTGGWRYLRLRAEICFKTFLPFRAF</sequence>
<keyword evidence="1" id="KW-1133">Transmembrane helix</keyword>
<keyword evidence="3" id="KW-1185">Reference proteome</keyword>
<dbReference type="Proteomes" id="UP001054945">
    <property type="component" value="Unassembled WGS sequence"/>
</dbReference>